<reference evidence="2 3" key="1">
    <citation type="submission" date="2019-07" db="EMBL/GenBank/DDBJ databases">
        <authorList>
            <person name="Jastrzebski P J."/>
            <person name="Paukszto L."/>
            <person name="Jastrzebski P J."/>
        </authorList>
    </citation>
    <scope>NUCLEOTIDE SEQUENCE [LARGE SCALE GENOMIC DNA]</scope>
    <source>
        <strain evidence="2 3">WMS-il1</strain>
    </source>
</reference>
<dbReference type="Proteomes" id="UP000321570">
    <property type="component" value="Unassembled WGS sequence"/>
</dbReference>
<feature type="compositionally biased region" description="Basic and acidic residues" evidence="1">
    <location>
        <begin position="12"/>
        <end position="31"/>
    </location>
</feature>
<name>A0A564YSC5_HYMDI</name>
<protein>
    <submittedName>
        <fullName evidence="2">Uncharacterized protein</fullName>
    </submittedName>
</protein>
<evidence type="ECO:0000313" key="2">
    <source>
        <dbReference type="EMBL" id="VUZ50115.1"/>
    </source>
</evidence>
<gene>
    <name evidence="2" type="ORF">WMSIL1_LOCUS8995</name>
</gene>
<sequence>MISQVTEPIVSSKKDVKQNEKLQKNPHERVTKTRGKNGKNRGQHPEKEYETNRRTSSEPEVGSYK</sequence>
<organism evidence="2 3">
    <name type="scientific">Hymenolepis diminuta</name>
    <name type="common">Rat tapeworm</name>
    <dbReference type="NCBI Taxonomy" id="6216"/>
    <lineage>
        <taxon>Eukaryota</taxon>
        <taxon>Metazoa</taxon>
        <taxon>Spiralia</taxon>
        <taxon>Lophotrochozoa</taxon>
        <taxon>Platyhelminthes</taxon>
        <taxon>Cestoda</taxon>
        <taxon>Eucestoda</taxon>
        <taxon>Cyclophyllidea</taxon>
        <taxon>Hymenolepididae</taxon>
        <taxon>Hymenolepis</taxon>
    </lineage>
</organism>
<keyword evidence="3" id="KW-1185">Reference proteome</keyword>
<accession>A0A564YSC5</accession>
<dbReference type="AlphaFoldDB" id="A0A564YSC5"/>
<dbReference type="EMBL" id="CABIJS010000344">
    <property type="protein sequence ID" value="VUZ50115.1"/>
    <property type="molecule type" value="Genomic_DNA"/>
</dbReference>
<proteinExistence type="predicted"/>
<feature type="compositionally biased region" description="Basic residues" evidence="1">
    <location>
        <begin position="32"/>
        <end position="42"/>
    </location>
</feature>
<evidence type="ECO:0000256" key="1">
    <source>
        <dbReference type="SAM" id="MobiDB-lite"/>
    </source>
</evidence>
<feature type="region of interest" description="Disordered" evidence="1">
    <location>
        <begin position="1"/>
        <end position="65"/>
    </location>
</feature>
<feature type="compositionally biased region" description="Basic and acidic residues" evidence="1">
    <location>
        <begin position="43"/>
        <end position="57"/>
    </location>
</feature>
<evidence type="ECO:0000313" key="3">
    <source>
        <dbReference type="Proteomes" id="UP000321570"/>
    </source>
</evidence>